<dbReference type="InterPro" id="IPR011701">
    <property type="entry name" value="MFS"/>
</dbReference>
<feature type="transmembrane region" description="Helical" evidence="7">
    <location>
        <begin position="298"/>
        <end position="318"/>
    </location>
</feature>
<dbReference type="EMBL" id="FQVL01000002">
    <property type="protein sequence ID" value="SHE68612.1"/>
    <property type="molecule type" value="Genomic_DNA"/>
</dbReference>
<reference evidence="9 10" key="1">
    <citation type="submission" date="2016-11" db="EMBL/GenBank/DDBJ databases">
        <authorList>
            <person name="Jaros S."/>
            <person name="Januszkiewicz K."/>
            <person name="Wedrychowicz H."/>
        </authorList>
    </citation>
    <scope>NUCLEOTIDE SEQUENCE [LARGE SCALE GENOMIC DNA]</scope>
    <source>
        <strain evidence="9 10">DSM 44666</strain>
    </source>
</reference>
<evidence type="ECO:0000313" key="9">
    <source>
        <dbReference type="EMBL" id="SHE68612.1"/>
    </source>
</evidence>
<evidence type="ECO:0000256" key="3">
    <source>
        <dbReference type="ARBA" id="ARBA00022475"/>
    </source>
</evidence>
<gene>
    <name evidence="9" type="ORF">SAMN05444392_102374</name>
</gene>
<dbReference type="GO" id="GO:0005886">
    <property type="term" value="C:plasma membrane"/>
    <property type="evidence" value="ECO:0007669"/>
    <property type="project" value="UniProtKB-SubCell"/>
</dbReference>
<feature type="transmembrane region" description="Helical" evidence="7">
    <location>
        <begin position="24"/>
        <end position="44"/>
    </location>
</feature>
<keyword evidence="3" id="KW-1003">Cell membrane</keyword>
<proteinExistence type="predicted"/>
<dbReference type="RefSeq" id="WP_073153950.1">
    <property type="nucleotide sequence ID" value="NZ_FQVL01000002.1"/>
</dbReference>
<name>A0A1M4VIC5_9BACL</name>
<evidence type="ECO:0000259" key="8">
    <source>
        <dbReference type="PROSITE" id="PS50850"/>
    </source>
</evidence>
<comment type="subcellular location">
    <subcellularLocation>
        <location evidence="1">Cell membrane</location>
        <topology evidence="1">Multi-pass membrane protein</topology>
    </subcellularLocation>
</comment>
<evidence type="ECO:0000256" key="2">
    <source>
        <dbReference type="ARBA" id="ARBA00022448"/>
    </source>
</evidence>
<keyword evidence="6 7" id="KW-0472">Membrane</keyword>
<dbReference type="PANTHER" id="PTHR23513:SF6">
    <property type="entry name" value="MAJOR FACILITATOR SUPERFAMILY ASSOCIATED DOMAIN-CONTAINING PROTEIN"/>
    <property type="match status" value="1"/>
</dbReference>
<evidence type="ECO:0000256" key="1">
    <source>
        <dbReference type="ARBA" id="ARBA00004651"/>
    </source>
</evidence>
<dbReference type="CDD" id="cd06173">
    <property type="entry name" value="MFS_MefA_like"/>
    <property type="match status" value="1"/>
</dbReference>
<feature type="transmembrane region" description="Helical" evidence="7">
    <location>
        <begin position="356"/>
        <end position="379"/>
    </location>
</feature>
<feature type="transmembrane region" description="Helical" evidence="7">
    <location>
        <begin position="324"/>
        <end position="344"/>
    </location>
</feature>
<keyword evidence="10" id="KW-1185">Reference proteome</keyword>
<dbReference type="GO" id="GO:0022857">
    <property type="term" value="F:transmembrane transporter activity"/>
    <property type="evidence" value="ECO:0007669"/>
    <property type="project" value="InterPro"/>
</dbReference>
<feature type="domain" description="Major facilitator superfamily (MFS) profile" evidence="8">
    <location>
        <begin position="23"/>
        <end position="409"/>
    </location>
</feature>
<feature type="transmembrane region" description="Helical" evidence="7">
    <location>
        <begin position="269"/>
        <end position="291"/>
    </location>
</feature>
<protein>
    <submittedName>
        <fullName evidence="9">Predicted arabinose efflux permease, MFS family</fullName>
    </submittedName>
</protein>
<evidence type="ECO:0000256" key="7">
    <source>
        <dbReference type="SAM" id="Phobius"/>
    </source>
</evidence>
<feature type="transmembrane region" description="Helical" evidence="7">
    <location>
        <begin position="385"/>
        <end position="405"/>
    </location>
</feature>
<evidence type="ECO:0000256" key="6">
    <source>
        <dbReference type="ARBA" id="ARBA00023136"/>
    </source>
</evidence>
<sequence length="414" mass="46118">MKSEVSTNHASLSTEQPLMQNQRFLLLWFASICSAFAFPMYVLAEQWYVVKALHASYLLGWVMMATALPRVIFMLLGGVFADQWSNSKMMAVTSLCRSILLIGMLGLLFFHSLNFSWLFVFAILFGLLDAFFWPASESIIPHLVSNEQIVRANSILQTTQQLSLIIAPIIGGWIIYKFQFVGIFIACALLLLISSGFAFRIQEDEKEVHEKNNLRMELLEGYRYIKNSPFLLGLLAILIVVNFFISGPISMGIPLIVDQLLHGDSLALSYLRSAFGMGSLLGAILVGILNIRSKRGPLLFSILLLIGFFILLLGEINWLWQGMILLLLIGVGSILINIPLVSMIQEGTETSKMGRVMSLVMTISIGLMPLSYALCSSLLSSGMTIGYLLVGASCLVILFTCFAIWKFREVRQLD</sequence>
<dbReference type="InterPro" id="IPR020846">
    <property type="entry name" value="MFS_dom"/>
</dbReference>
<dbReference type="Pfam" id="PF07690">
    <property type="entry name" value="MFS_1"/>
    <property type="match status" value="1"/>
</dbReference>
<evidence type="ECO:0000256" key="4">
    <source>
        <dbReference type="ARBA" id="ARBA00022692"/>
    </source>
</evidence>
<dbReference type="OrthoDB" id="3613552at2"/>
<dbReference type="PANTHER" id="PTHR23513">
    <property type="entry name" value="INTEGRAL MEMBRANE EFFLUX PROTEIN-RELATED"/>
    <property type="match status" value="1"/>
</dbReference>
<organism evidence="9 10">
    <name type="scientific">Seinonella peptonophila</name>
    <dbReference type="NCBI Taxonomy" id="112248"/>
    <lineage>
        <taxon>Bacteria</taxon>
        <taxon>Bacillati</taxon>
        <taxon>Bacillota</taxon>
        <taxon>Bacilli</taxon>
        <taxon>Bacillales</taxon>
        <taxon>Thermoactinomycetaceae</taxon>
        <taxon>Seinonella</taxon>
    </lineage>
</organism>
<dbReference type="PROSITE" id="PS50850">
    <property type="entry name" value="MFS"/>
    <property type="match status" value="1"/>
</dbReference>
<dbReference type="AlphaFoldDB" id="A0A1M4VIC5"/>
<feature type="transmembrane region" description="Helical" evidence="7">
    <location>
        <begin position="56"/>
        <end position="77"/>
    </location>
</feature>
<dbReference type="STRING" id="112248.SAMN05444392_102374"/>
<keyword evidence="2" id="KW-0813">Transport</keyword>
<keyword evidence="4 7" id="KW-0812">Transmembrane</keyword>
<keyword evidence="5 7" id="KW-1133">Transmembrane helix</keyword>
<feature type="transmembrane region" description="Helical" evidence="7">
    <location>
        <begin position="230"/>
        <end position="257"/>
    </location>
</feature>
<dbReference type="Gene3D" id="1.20.1250.20">
    <property type="entry name" value="MFS general substrate transporter like domains"/>
    <property type="match status" value="1"/>
</dbReference>
<dbReference type="InterPro" id="IPR036259">
    <property type="entry name" value="MFS_trans_sf"/>
</dbReference>
<dbReference type="SUPFAM" id="SSF103473">
    <property type="entry name" value="MFS general substrate transporter"/>
    <property type="match status" value="1"/>
</dbReference>
<feature type="transmembrane region" description="Helical" evidence="7">
    <location>
        <begin position="181"/>
        <end position="201"/>
    </location>
</feature>
<evidence type="ECO:0000256" key="5">
    <source>
        <dbReference type="ARBA" id="ARBA00022989"/>
    </source>
</evidence>
<dbReference type="Proteomes" id="UP000184476">
    <property type="component" value="Unassembled WGS sequence"/>
</dbReference>
<accession>A0A1M4VIC5</accession>
<evidence type="ECO:0000313" key="10">
    <source>
        <dbReference type="Proteomes" id="UP000184476"/>
    </source>
</evidence>